<name>E7GG10_9FIRM</name>
<comment type="similarity">
    <text evidence="2 8">Belongs to the PHP hydrolase family. HisK subfamily.</text>
</comment>
<comment type="pathway">
    <text evidence="1 8">Amino-acid biosynthesis; L-histidine biosynthesis; L-histidine from 5-phospho-alpha-D-ribose 1-diphosphate: step 8/9.</text>
</comment>
<evidence type="ECO:0000256" key="8">
    <source>
        <dbReference type="RuleBase" id="RU366003"/>
    </source>
</evidence>
<dbReference type="CDD" id="cd12110">
    <property type="entry name" value="PHP_HisPPase_Hisj_like"/>
    <property type="match status" value="1"/>
</dbReference>
<dbReference type="EC" id="3.1.3.15" evidence="3 8"/>
<evidence type="ECO:0000256" key="4">
    <source>
        <dbReference type="ARBA" id="ARBA00022605"/>
    </source>
</evidence>
<accession>E7GG10</accession>
<dbReference type="GeneID" id="78230517"/>
<evidence type="ECO:0000256" key="3">
    <source>
        <dbReference type="ARBA" id="ARBA00013085"/>
    </source>
</evidence>
<dbReference type="GO" id="GO:0004401">
    <property type="term" value="F:histidinol-phosphatase activity"/>
    <property type="evidence" value="ECO:0007669"/>
    <property type="project" value="UniProtKB-UniRule"/>
</dbReference>
<dbReference type="Pfam" id="PF02811">
    <property type="entry name" value="PHP"/>
    <property type="match status" value="1"/>
</dbReference>
<keyword evidence="11" id="KW-1185">Reference proteome</keyword>
<dbReference type="SUPFAM" id="SSF89550">
    <property type="entry name" value="PHP domain-like"/>
    <property type="match status" value="1"/>
</dbReference>
<evidence type="ECO:0000256" key="6">
    <source>
        <dbReference type="ARBA" id="ARBA00023102"/>
    </source>
</evidence>
<dbReference type="AlphaFoldDB" id="E7GG10"/>
<evidence type="ECO:0000313" key="11">
    <source>
        <dbReference type="Proteomes" id="UP000003157"/>
    </source>
</evidence>
<comment type="caution">
    <text evidence="10">The sequence shown here is derived from an EMBL/GenBank/DDBJ whole genome shotgun (WGS) entry which is preliminary data.</text>
</comment>
<evidence type="ECO:0000256" key="5">
    <source>
        <dbReference type="ARBA" id="ARBA00022801"/>
    </source>
</evidence>
<gene>
    <name evidence="10" type="ORF">HMPREF9488_03703</name>
</gene>
<dbReference type="eggNOG" id="COG1387">
    <property type="taxonomic scope" value="Bacteria"/>
</dbReference>
<keyword evidence="4 8" id="KW-0028">Amino-acid biosynthesis</keyword>
<evidence type="ECO:0000256" key="2">
    <source>
        <dbReference type="ARBA" id="ARBA00009152"/>
    </source>
</evidence>
<dbReference type="STRING" id="100884.GCA_000269565_02704"/>
<evidence type="ECO:0000313" key="10">
    <source>
        <dbReference type="EMBL" id="EFW03056.1"/>
    </source>
</evidence>
<organism evidence="10 11">
    <name type="scientific">Coprobacillus cateniformis</name>
    <dbReference type="NCBI Taxonomy" id="100884"/>
    <lineage>
        <taxon>Bacteria</taxon>
        <taxon>Bacillati</taxon>
        <taxon>Bacillota</taxon>
        <taxon>Erysipelotrichia</taxon>
        <taxon>Erysipelotrichales</taxon>
        <taxon>Coprobacillaceae</taxon>
        <taxon>Coprobacillus</taxon>
    </lineage>
</organism>
<dbReference type="Gene3D" id="3.20.20.140">
    <property type="entry name" value="Metal-dependent hydrolases"/>
    <property type="match status" value="1"/>
</dbReference>
<dbReference type="GO" id="GO:0005737">
    <property type="term" value="C:cytoplasm"/>
    <property type="evidence" value="ECO:0007669"/>
    <property type="project" value="TreeGrafter"/>
</dbReference>
<feature type="domain" description="PHP" evidence="9">
    <location>
        <begin position="6"/>
        <end position="216"/>
    </location>
</feature>
<dbReference type="PANTHER" id="PTHR21039:SF0">
    <property type="entry name" value="HISTIDINOL-PHOSPHATASE"/>
    <property type="match status" value="1"/>
</dbReference>
<dbReference type="UniPathway" id="UPA00031">
    <property type="reaction ID" value="UER00013"/>
</dbReference>
<dbReference type="Proteomes" id="UP000003157">
    <property type="component" value="Unassembled WGS sequence"/>
</dbReference>
<dbReference type="PANTHER" id="PTHR21039">
    <property type="entry name" value="HISTIDINOL PHOSPHATASE-RELATED"/>
    <property type="match status" value="1"/>
</dbReference>
<dbReference type="GO" id="GO:0000105">
    <property type="term" value="P:L-histidine biosynthetic process"/>
    <property type="evidence" value="ECO:0007669"/>
    <property type="project" value="UniProtKB-UniRule"/>
</dbReference>
<dbReference type="RefSeq" id="WP_008790785.1">
    <property type="nucleotide sequence ID" value="NZ_AKCB01000001.1"/>
</dbReference>
<dbReference type="InterPro" id="IPR010140">
    <property type="entry name" value="Histidinol_P_phosphatase_HisJ"/>
</dbReference>
<dbReference type="OrthoDB" id="9775255at2"/>
<proteinExistence type="inferred from homology"/>
<protein>
    <recommendedName>
        <fullName evidence="3 8">Histidinol-phosphatase</fullName>
        <shortName evidence="8">HolPase</shortName>
        <ecNumber evidence="3 8">3.1.3.15</ecNumber>
    </recommendedName>
</protein>
<dbReference type="HOGENOM" id="CLU_054611_1_0_9"/>
<dbReference type="InterPro" id="IPR004013">
    <property type="entry name" value="PHP_dom"/>
</dbReference>
<comment type="catalytic activity">
    <reaction evidence="7 8">
        <text>L-histidinol phosphate + H2O = L-histidinol + phosphate</text>
        <dbReference type="Rhea" id="RHEA:14465"/>
        <dbReference type="ChEBI" id="CHEBI:15377"/>
        <dbReference type="ChEBI" id="CHEBI:43474"/>
        <dbReference type="ChEBI" id="CHEBI:57699"/>
        <dbReference type="ChEBI" id="CHEBI:57980"/>
        <dbReference type="EC" id="3.1.3.15"/>
    </reaction>
</comment>
<keyword evidence="6 8" id="KW-0368">Histidine biosynthesis</keyword>
<evidence type="ECO:0000256" key="1">
    <source>
        <dbReference type="ARBA" id="ARBA00004970"/>
    </source>
</evidence>
<dbReference type="InterPro" id="IPR016195">
    <property type="entry name" value="Pol/histidinol_Pase-like"/>
</dbReference>
<keyword evidence="5 8" id="KW-0378">Hydrolase</keyword>
<sequence length="302" mass="35526">MKKTNYHTHTYRCGHANGNEEDMIQAAIDMGIEELGMCCHVPFPHYRKHLIRSLPSVRGVRSLLSLLKAIIKDGPNMRMPYRDMETHLELLSQYQKSYEDKIKIYKGFEAEGLSVYFDYYQKLLYEHKVDYLILGHHFHKHCISNDYFGKEKMTKKDIYLYCNDVEKALETNLFSYLAHPDLFLIGYNQFDLDVQTVSRRICQKAKDLNIPLEINAGGMRRGLKNINGEQLFLYPNAHFWDIASEVGNDVIIGFDAHDPSDFNDAMYNQMIKFAQDHRLHLIDHFDFLQGDFKKFQSEYDIR</sequence>
<evidence type="ECO:0000256" key="7">
    <source>
        <dbReference type="ARBA" id="ARBA00049158"/>
    </source>
</evidence>
<reference evidence="10 11" key="1">
    <citation type="submission" date="2010-12" db="EMBL/GenBank/DDBJ databases">
        <title>The Genome Sequence of Coprobacillus sp. strain 29_1.</title>
        <authorList>
            <consortium name="The Broad Institute Genome Sequencing Platform"/>
            <person name="Earl A."/>
            <person name="Ward D."/>
            <person name="Feldgarden M."/>
            <person name="Gevers D."/>
            <person name="Daigneault M."/>
            <person name="Sibley C.D."/>
            <person name="White A."/>
            <person name="Strauss J."/>
            <person name="Allen-Vercoe E."/>
            <person name="Young S.K."/>
            <person name="Zeng Q."/>
            <person name="Gargeya S."/>
            <person name="Fitzgerald M."/>
            <person name="Haas B."/>
            <person name="Abouelleil A."/>
            <person name="Alvarado L."/>
            <person name="Arachchi H.M."/>
            <person name="Berlin A."/>
            <person name="Brown A."/>
            <person name="Chapman S.B."/>
            <person name="Chen Z."/>
            <person name="Dunbar C."/>
            <person name="Freedman E."/>
            <person name="Gearin G."/>
            <person name="Gellesch M."/>
            <person name="Goldberg J."/>
            <person name="Griggs A."/>
            <person name="Gujja S."/>
            <person name="Heilman E."/>
            <person name="Heiman D."/>
            <person name="Howarth C."/>
            <person name="Larson L."/>
            <person name="Lui A."/>
            <person name="MacDonald P.J.P."/>
            <person name="Mehta T."/>
            <person name="Montmayeur A."/>
            <person name="Murphy C."/>
            <person name="Neiman D."/>
            <person name="Pearson M."/>
            <person name="Priest M."/>
            <person name="Roberts A."/>
            <person name="Saif S."/>
            <person name="Shea T."/>
            <person name="Shenoy N."/>
            <person name="Sisk P."/>
            <person name="Stolte C."/>
            <person name="Sykes S."/>
            <person name="White J."/>
            <person name="Yandava C."/>
            <person name="Nusbaum C."/>
            <person name="Birren B."/>
        </authorList>
    </citation>
    <scope>NUCLEOTIDE SEQUENCE [LARGE SCALE GENOMIC DNA]</scope>
    <source>
        <strain evidence="10 11">29_1</strain>
    </source>
</reference>
<dbReference type="EMBL" id="ADKX01000052">
    <property type="protein sequence ID" value="EFW03056.1"/>
    <property type="molecule type" value="Genomic_DNA"/>
</dbReference>
<evidence type="ECO:0000259" key="9">
    <source>
        <dbReference type="Pfam" id="PF02811"/>
    </source>
</evidence>